<gene>
    <name evidence="1" type="ORF">rCG_25322</name>
</gene>
<protein>
    <submittedName>
        <fullName evidence="1">RCG25322</fullName>
    </submittedName>
</protein>
<proteinExistence type="predicted"/>
<organism evidence="1 2">
    <name type="scientific">Rattus norvegicus</name>
    <name type="common">Rat</name>
    <dbReference type="NCBI Taxonomy" id="10116"/>
    <lineage>
        <taxon>Eukaryota</taxon>
        <taxon>Metazoa</taxon>
        <taxon>Chordata</taxon>
        <taxon>Craniata</taxon>
        <taxon>Vertebrata</taxon>
        <taxon>Euteleostomi</taxon>
        <taxon>Mammalia</taxon>
        <taxon>Eutheria</taxon>
        <taxon>Euarchontoglires</taxon>
        <taxon>Glires</taxon>
        <taxon>Rodentia</taxon>
        <taxon>Myomorpha</taxon>
        <taxon>Muroidea</taxon>
        <taxon>Muridae</taxon>
        <taxon>Murinae</taxon>
        <taxon>Rattus</taxon>
    </lineage>
</organism>
<evidence type="ECO:0000313" key="1">
    <source>
        <dbReference type="EMBL" id="EDL76796.1"/>
    </source>
</evidence>
<sequence length="44" mass="5040">MKARKRNHVLQVRAEDSFPRICFNVCFSTTQGLMKPGLAWDSTV</sequence>
<accession>A6I481</accession>
<dbReference type="AlphaFoldDB" id="A6I481"/>
<evidence type="ECO:0000313" key="2">
    <source>
        <dbReference type="Proteomes" id="UP000234681"/>
    </source>
</evidence>
<reference evidence="1 2" key="1">
    <citation type="submission" date="2005-09" db="EMBL/GenBank/DDBJ databases">
        <authorList>
            <person name="Mural R.J."/>
            <person name="Li P.W."/>
            <person name="Adams M.D."/>
            <person name="Amanatides P.G."/>
            <person name="Baden-Tillson H."/>
            <person name="Barnstead M."/>
            <person name="Chin S.H."/>
            <person name="Dew I."/>
            <person name="Evans C.A."/>
            <person name="Ferriera S."/>
            <person name="Flanigan M."/>
            <person name="Fosler C."/>
            <person name="Glodek A."/>
            <person name="Gu Z."/>
            <person name="Holt R.A."/>
            <person name="Jennings D."/>
            <person name="Kraft C.L."/>
            <person name="Lu F."/>
            <person name="Nguyen T."/>
            <person name="Nusskern D.R."/>
            <person name="Pfannkoch C.M."/>
            <person name="Sitter C."/>
            <person name="Sutton G.G."/>
            <person name="Venter J.C."/>
            <person name="Wang Z."/>
            <person name="Woodage T."/>
            <person name="Zheng X.H."/>
            <person name="Zhong F."/>
        </authorList>
    </citation>
    <scope>NUCLEOTIDE SEQUENCE [LARGE SCALE GENOMIC DNA]</scope>
    <source>
        <strain>BN</strain>
        <strain evidence="2">Sprague-Dawley</strain>
    </source>
</reference>
<dbReference type="Proteomes" id="UP000234681">
    <property type="component" value="Chromosome 8"/>
</dbReference>
<dbReference type="EMBL" id="CH473954">
    <property type="protein sequence ID" value="EDL76796.1"/>
    <property type="molecule type" value="Genomic_DNA"/>
</dbReference>
<name>A6I481_RAT</name>